<organism evidence="7 8">
    <name type="scientific">Stylophora pistillata</name>
    <name type="common">Smooth cauliflower coral</name>
    <dbReference type="NCBI Taxonomy" id="50429"/>
    <lineage>
        <taxon>Eukaryota</taxon>
        <taxon>Metazoa</taxon>
        <taxon>Cnidaria</taxon>
        <taxon>Anthozoa</taxon>
        <taxon>Hexacorallia</taxon>
        <taxon>Scleractinia</taxon>
        <taxon>Astrocoeniina</taxon>
        <taxon>Pocilloporidae</taxon>
        <taxon>Stylophora</taxon>
    </lineage>
</organism>
<feature type="region of interest" description="Disordered" evidence="5">
    <location>
        <begin position="165"/>
        <end position="200"/>
    </location>
</feature>
<feature type="compositionally biased region" description="Polar residues" evidence="5">
    <location>
        <begin position="2277"/>
        <end position="2287"/>
    </location>
</feature>
<feature type="compositionally biased region" description="Polar residues" evidence="5">
    <location>
        <begin position="1599"/>
        <end position="1614"/>
    </location>
</feature>
<protein>
    <submittedName>
        <fullName evidence="7">Actin filament-associated protein 1</fullName>
    </submittedName>
</protein>
<keyword evidence="8" id="KW-1185">Reference proteome</keyword>
<feature type="domain" description="PH" evidence="6">
    <location>
        <begin position="1489"/>
        <end position="1587"/>
    </location>
</feature>
<dbReference type="CDD" id="cd00821">
    <property type="entry name" value="PH"/>
    <property type="match status" value="3"/>
</dbReference>
<evidence type="ECO:0000256" key="5">
    <source>
        <dbReference type="SAM" id="MobiDB-lite"/>
    </source>
</evidence>
<feature type="region of interest" description="Disordered" evidence="5">
    <location>
        <begin position="1245"/>
        <end position="1276"/>
    </location>
</feature>
<feature type="compositionally biased region" description="Basic and acidic residues" evidence="5">
    <location>
        <begin position="2324"/>
        <end position="2352"/>
    </location>
</feature>
<feature type="domain" description="PH" evidence="6">
    <location>
        <begin position="923"/>
        <end position="1021"/>
    </location>
</feature>
<feature type="compositionally biased region" description="Basic and acidic residues" evidence="5">
    <location>
        <begin position="2051"/>
        <end position="2070"/>
    </location>
</feature>
<evidence type="ECO:0000313" key="7">
    <source>
        <dbReference type="EMBL" id="PFX26118.1"/>
    </source>
</evidence>
<feature type="region of interest" description="Disordered" evidence="5">
    <location>
        <begin position="2028"/>
        <end position="2073"/>
    </location>
</feature>
<proteinExistence type="predicted"/>
<evidence type="ECO:0000256" key="1">
    <source>
        <dbReference type="ARBA" id="ARBA00004496"/>
    </source>
</evidence>
<feature type="domain" description="PH" evidence="6">
    <location>
        <begin position="1123"/>
        <end position="1217"/>
    </location>
</feature>
<feature type="compositionally biased region" description="Basic and acidic residues" evidence="5">
    <location>
        <begin position="173"/>
        <end position="185"/>
    </location>
</feature>
<feature type="compositionally biased region" description="Basic and acidic residues" evidence="5">
    <location>
        <begin position="786"/>
        <end position="799"/>
    </location>
</feature>
<feature type="region of interest" description="Disordered" evidence="5">
    <location>
        <begin position="1879"/>
        <end position="1906"/>
    </location>
</feature>
<keyword evidence="2" id="KW-0963">Cytoplasm</keyword>
<gene>
    <name evidence="7" type="primary">Afap1</name>
    <name evidence="7" type="ORF">AWC38_SpisGene9214</name>
</gene>
<dbReference type="InterPro" id="IPR001849">
    <property type="entry name" value="PH_domain"/>
</dbReference>
<keyword evidence="3" id="KW-0677">Repeat</keyword>
<comment type="subcellular location">
    <subcellularLocation>
        <location evidence="1">Cytoplasm</location>
    </subcellularLocation>
</comment>
<dbReference type="InterPro" id="IPR030113">
    <property type="entry name" value="AFAP"/>
</dbReference>
<feature type="compositionally biased region" description="Polar residues" evidence="5">
    <location>
        <begin position="814"/>
        <end position="832"/>
    </location>
</feature>
<sequence length="2386" mass="266834">MDKHDRFIAINQTLPGLEEFLKEVLGSEPLSEEANKQRIEFLRRLESVSRPPSLPPRPANLGEIYRARLQNNEGPSGSGSQDESSVYKNEKAIDPVEFASQQRELSRATTIYKTLPPPNFWFGEKGSRNGGLYIQRSANTRDVRDSVVSTSSNEDDIYEHLSLKRLSPVEPSKGQEGETKSKVEDSFVFPSPPKTPQEHTSSIYVPARTGSLRGSGGKGKLSTVWFKKEIKPNEEVYVSTLREPVIQGYLKDVKANKRRWCVLQGNRLHIFKNQEDPAIMILCLPDCDIGVDDKKKISYSFRLTPSDGPGVTLAIEDGQDLSPWMSAIMAAAVRRSSLGRPISPLEGLFSLEEARERMRSAEIDGGIEEEEEEAWEDIYEKPVDFNVSGTPFDHSTPETAEFKEEEDEGYDAPLPPIPTGYDSSSESSSDEDESVESKGSSKKAEEKKKIYDAIPPDLLAELSAGQRKRSETNKSQDSMCEDGSTNDHSMDFTDSHSEHSGNISNRHSYIEPTACDDAVSSEPKEEKTESYSRKRTSTVLSASMESIGSDTEETRTVSVMSQTTETSKGLGPKVKRRRKLVPAEAEQKFLRDPDAMHSGILHQKRRLGVWSKRYCKIIDGRFKCYRNPEDQKPSLNFPILGYDISLIDNKETKKSYCIKISHPSQDTYFFATDSRVSIERWIEVLSLAATARPDVIAPYPPYFCAYQSGDELQSMSRESLLSSEGRLSDDDGADTLDELDPSSEKGSSLGRIKAKNKFPDEESGTTPPNDGRNVETVQNQPESQESEVKESVEPEVKERAQKKRKEKPKEGTKTPSTMSPPHSLFISESSDGQAKAEPMNEEYVSLAKESAKDGSEDSSSKKDRRWTGTLKKKSLSRGNSHDHRLRGNVSTSTHTENVKNKNLSMRRKNSQTFAHLMALFDKEGRFCGYLTEVRQNKFGTTHLRRWCVVKNGELIIFNSENEDTPQGKLSLVDMWLTNRSDERRKKFSFILEDKDGNETTLQTTDKDDFQKWMGVLGLFTELRVERPQPEVAEPPKKTDGMAGEEGEGFFERGTLRTKSARAATKLKDEIYSLAPGKVRSSLRMKLSQKVNVRDIFRKTHSSYDLEGMSNEGSSLPEPDIDTLAVFGGLLTQVEPDGSTNSRWCTIKEKELLIFTDRKAPDSLCQIPLWMATFSDLSDTENSPNRFQVRYGREKVVFDTCDKFDHNRWLKMLASATERRNSSDEDKPKCVGLLTSPTFAKKKLLHRRTRSEALSQGDEISPATPLKEGSVSSTSSTDRLMSGYLQEIRDTKGARTRIRRWCIATSEKFLVYDNQNSSKASFEWELSEMTVQDRSDMDTGVFEFSVSLGEKRLSFKVIDEDSARHWLSVLARYCQPIATNQPLFKTPSKVKRKEERRRSASWNDLKSKQAEKEKNDLEVLSEGRASGRKLTRRATEDYSFLRMFNRSESFRAPWRTSQEKLEVKMRERSGRTATNRAWKRFSCGTLFDSDGKYSGHLMEIIMNKLYRSQVRRWCVQKDNHLYVYENEAALDPVKVVPLFKAKVVDTSDIEACVYKFRIDYGEANCVFFQALTRTDLEKWTTVISVKIAVLQDRSERQLRRNNTLSSGRTMDTAGSSECEFPSPLPRPSSMSLTGDSLSLNETLSICSADSVFASANDAVTSADGETVTSFSSGLKPIGTDDETAASSMTDEQSPSDQGVTDAGLPPAEGTASEIETLEGNRKTVDKMSLIEDWSHIYENFLAFASAMAERNPEELYHVYENVTQALHPGSQVSAQSDGLGDNSTGLGDNSTDRGNNSTGNESNEKNKVESPAMEMSSEFEKITLQENEDGVSLNRSSGTCDETAQEKLTKDANQEGQDLNRTVENDETSKIDGETLVAAVSSGGDEDVARSSRPVIGESQDLTLPSRNEEIEEFGEHVKDINWVKTKDFEEASDNEVPSESLGNVVTSRSTFGAEAADETFIQERNAVDTQPSLVHNDNLSDTERGENSFYVVKEGNDQLWREIEDEEIREPVIASSVEANAVQVSFESKEEQLEEGTFDLDVEKSALSTGDEDKATEVKVQDLQDVHNDDSNTNICTEAEVSLENDLGLTRGQTQTSHEETPLGEHDKMFLEREGHALPGSPSMDLKGGEATGSQFTSAVAQHSDIFHDTRKEEIALNSSSQPDVRDPDQESEVIHTFGAVDTHEEHANEVLEVSCEDAEKLQSLNTVLSSNDLPASGHMEDNLWLQQDTEQSQETLDEGVELERYSSDEGFYTPEDTIDLSLRSNSVAGEDRETNLHNNRTQNSDPEPSCTESEKGVATLSKEGLHSEGDSKTLTTQGVDGPLSEKEAHVSLPEVKELQEDSVSRSSLEDKQQLTSMDILKAVTAAFEEILELHGDERDADDTRL</sequence>
<dbReference type="EMBL" id="LSMT01000133">
    <property type="protein sequence ID" value="PFX26118.1"/>
    <property type="molecule type" value="Genomic_DNA"/>
</dbReference>
<dbReference type="PANTHER" id="PTHR14338">
    <property type="entry name" value="ACTIN FILAMENT-ASSOCIATED PROTEIN 1 FAMILY MEMBER"/>
    <property type="match status" value="1"/>
</dbReference>
<comment type="caution">
    <text evidence="7">The sequence shown here is derived from an EMBL/GenBank/DDBJ whole genome shotgun (WGS) entry which is preliminary data.</text>
</comment>
<feature type="compositionally biased region" description="Basic and acidic residues" evidence="5">
    <location>
        <begin position="488"/>
        <end position="499"/>
    </location>
</feature>
<feature type="compositionally biased region" description="Polar residues" evidence="5">
    <location>
        <begin position="537"/>
        <end position="549"/>
    </location>
</feature>
<evidence type="ECO:0000259" key="6">
    <source>
        <dbReference type="PROSITE" id="PS50003"/>
    </source>
</evidence>
<reference evidence="8" key="1">
    <citation type="journal article" date="2017" name="bioRxiv">
        <title>Comparative analysis of the genomes of Stylophora pistillata and Acropora digitifera provides evidence for extensive differences between species of corals.</title>
        <authorList>
            <person name="Voolstra C.R."/>
            <person name="Li Y."/>
            <person name="Liew Y.J."/>
            <person name="Baumgarten S."/>
            <person name="Zoccola D."/>
            <person name="Flot J.-F."/>
            <person name="Tambutte S."/>
            <person name="Allemand D."/>
            <person name="Aranda M."/>
        </authorList>
    </citation>
    <scope>NUCLEOTIDE SEQUENCE [LARGE SCALE GENOMIC DNA]</scope>
</reference>
<feature type="region of interest" description="Disordered" evidence="5">
    <location>
        <begin position="1383"/>
        <end position="1418"/>
    </location>
</feature>
<dbReference type="SMART" id="SM00233">
    <property type="entry name" value="PH"/>
    <property type="match status" value="6"/>
</dbReference>
<feature type="compositionally biased region" description="Basic and acidic residues" evidence="5">
    <location>
        <begin position="522"/>
        <end position="532"/>
    </location>
</feature>
<feature type="compositionally biased region" description="Polar residues" evidence="5">
    <location>
        <begin position="556"/>
        <end position="567"/>
    </location>
</feature>
<feature type="compositionally biased region" description="Acidic residues" evidence="5">
    <location>
        <begin position="730"/>
        <end position="741"/>
    </location>
</feature>
<feature type="compositionally biased region" description="Polar residues" evidence="5">
    <location>
        <begin position="888"/>
        <end position="903"/>
    </location>
</feature>
<feature type="region of interest" description="Disordered" evidence="5">
    <location>
        <begin position="2272"/>
        <end position="2352"/>
    </location>
</feature>
<name>A0A2B4SBZ7_STYPI</name>
<feature type="region of interest" description="Disordered" evidence="5">
    <location>
        <begin position="1769"/>
        <end position="1812"/>
    </location>
</feature>
<feature type="region of interest" description="Disordered" evidence="5">
    <location>
        <begin position="715"/>
        <end position="904"/>
    </location>
</feature>
<feature type="domain" description="PH" evidence="6">
    <location>
        <begin position="243"/>
        <end position="333"/>
    </location>
</feature>
<dbReference type="Pfam" id="PF00169">
    <property type="entry name" value="PH"/>
    <property type="match status" value="4"/>
</dbReference>
<dbReference type="OrthoDB" id="5970758at2759"/>
<evidence type="ECO:0000256" key="3">
    <source>
        <dbReference type="ARBA" id="ARBA00022737"/>
    </source>
</evidence>
<feature type="compositionally biased region" description="Basic and acidic residues" evidence="5">
    <location>
        <begin position="849"/>
        <end position="861"/>
    </location>
</feature>
<feature type="compositionally biased region" description="Low complexity" evidence="5">
    <location>
        <begin position="716"/>
        <end position="725"/>
    </location>
</feature>
<feature type="region of interest" description="Disordered" evidence="5">
    <location>
        <begin position="1599"/>
        <end position="1632"/>
    </location>
</feature>
<feature type="region of interest" description="Disordered" evidence="5">
    <location>
        <begin position="1662"/>
        <end position="1707"/>
    </location>
</feature>
<feature type="compositionally biased region" description="Polar residues" evidence="5">
    <location>
        <begin position="1683"/>
        <end position="1697"/>
    </location>
</feature>
<feature type="compositionally biased region" description="Basic and acidic residues" evidence="5">
    <location>
        <begin position="442"/>
        <end position="451"/>
    </location>
</feature>
<evidence type="ECO:0000256" key="2">
    <source>
        <dbReference type="ARBA" id="ARBA00022490"/>
    </source>
</evidence>
<feature type="domain" description="PH" evidence="6">
    <location>
        <begin position="594"/>
        <end position="690"/>
    </location>
</feature>
<dbReference type="PANTHER" id="PTHR14338:SF7">
    <property type="entry name" value="PH DOMAIN-CONTAINING PROTEIN"/>
    <property type="match status" value="1"/>
</dbReference>
<evidence type="ECO:0000313" key="8">
    <source>
        <dbReference type="Proteomes" id="UP000225706"/>
    </source>
</evidence>
<evidence type="ECO:0000256" key="4">
    <source>
        <dbReference type="ARBA" id="ARBA00023054"/>
    </source>
</evidence>
<feature type="region of interest" description="Disordered" evidence="5">
    <location>
        <begin position="385"/>
        <end position="578"/>
    </location>
</feature>
<feature type="compositionally biased region" description="Basic and acidic residues" evidence="5">
    <location>
        <begin position="1404"/>
        <end position="1416"/>
    </location>
</feature>
<dbReference type="GO" id="GO:0017124">
    <property type="term" value="F:SH3 domain binding"/>
    <property type="evidence" value="ECO:0007669"/>
    <property type="project" value="TreeGrafter"/>
</dbReference>
<accession>A0A2B4SBZ7</accession>
<feature type="domain" description="PH" evidence="6">
    <location>
        <begin position="1277"/>
        <end position="1374"/>
    </location>
</feature>
<dbReference type="GO" id="GO:0005829">
    <property type="term" value="C:cytosol"/>
    <property type="evidence" value="ECO:0007669"/>
    <property type="project" value="TreeGrafter"/>
</dbReference>
<dbReference type="Gene3D" id="2.30.29.30">
    <property type="entry name" value="Pleckstrin-homology domain (PH domain)/Phosphotyrosine-binding domain (PTB)"/>
    <property type="match status" value="6"/>
</dbReference>
<dbReference type="InterPro" id="IPR011993">
    <property type="entry name" value="PH-like_dom_sf"/>
</dbReference>
<dbReference type="Proteomes" id="UP000225706">
    <property type="component" value="Unassembled WGS sequence"/>
</dbReference>
<dbReference type="SUPFAM" id="SSF50729">
    <property type="entry name" value="PH domain-like"/>
    <property type="match status" value="6"/>
</dbReference>
<keyword evidence="4" id="KW-0175">Coiled coil</keyword>
<dbReference type="PROSITE" id="PS50003">
    <property type="entry name" value="PH_DOMAIN"/>
    <property type="match status" value="6"/>
</dbReference>
<feature type="compositionally biased region" description="Polar residues" evidence="5">
    <location>
        <begin position="1769"/>
        <end position="1800"/>
    </location>
</feature>